<protein>
    <recommendedName>
        <fullName evidence="1">Saccharopine dehydrogenase NADP binding domain-containing protein</fullName>
    </recommendedName>
</protein>
<dbReference type="PANTHER" id="PTHR43796">
    <property type="entry name" value="CARBOXYNORSPERMIDINE SYNTHASE"/>
    <property type="match status" value="1"/>
</dbReference>
<dbReference type="Pfam" id="PF03435">
    <property type="entry name" value="Sacchrp_dh_NADP"/>
    <property type="match status" value="1"/>
</dbReference>
<dbReference type="InterPro" id="IPR005097">
    <property type="entry name" value="Sacchrp_dh_NADP-bd"/>
</dbReference>
<dbReference type="Gene3D" id="3.30.360.10">
    <property type="entry name" value="Dihydrodipicolinate Reductase, domain 2"/>
    <property type="match status" value="1"/>
</dbReference>
<proteinExistence type="predicted"/>
<dbReference type="PANTHER" id="PTHR43796:SF2">
    <property type="entry name" value="CARBOXYNORSPERMIDINE SYNTHASE"/>
    <property type="match status" value="1"/>
</dbReference>
<dbReference type="SUPFAM" id="SSF51735">
    <property type="entry name" value="NAD(P)-binding Rossmann-fold domains"/>
    <property type="match status" value="1"/>
</dbReference>
<comment type="caution">
    <text evidence="2">The sequence shown here is derived from an EMBL/GenBank/DDBJ whole genome shotgun (WGS) entry which is preliminary data.</text>
</comment>
<gene>
    <name evidence="2" type="ORF">PAHA3_1455</name>
</gene>
<evidence type="ECO:0000313" key="2">
    <source>
        <dbReference type="EMBL" id="GAS81381.1"/>
    </source>
</evidence>
<accession>A0A100VKE3</accession>
<organism evidence="2 3">
    <name type="scientific">Paenibacillus amylolyticus</name>
    <dbReference type="NCBI Taxonomy" id="1451"/>
    <lineage>
        <taxon>Bacteria</taxon>
        <taxon>Bacillati</taxon>
        <taxon>Bacillota</taxon>
        <taxon>Bacilli</taxon>
        <taxon>Bacillales</taxon>
        <taxon>Paenibacillaceae</taxon>
        <taxon>Paenibacillus</taxon>
    </lineage>
</organism>
<reference evidence="3" key="2">
    <citation type="submission" date="2016-01" db="EMBL/GenBank/DDBJ databases">
        <title>Draft Genome Sequence of Paenibacillus amylolyticus Heshi-A3 that Was Isolated from Fermented Rice Bran with Aging Salted Mackerel, Which Was Named Heshiko as Traditional Fermented Seafood in Japan.</title>
        <authorList>
            <person name="Akuzawa S."/>
            <person name="Nakagawa J."/>
            <person name="Kanekatsu T."/>
            <person name="Kubota E."/>
            <person name="Ohtake R."/>
            <person name="Suzuki T."/>
            <person name="Kanesaki Y."/>
        </authorList>
    </citation>
    <scope>NUCLEOTIDE SEQUENCE [LARGE SCALE GENOMIC DNA]</scope>
    <source>
        <strain evidence="3">Heshi-A3</strain>
    </source>
</reference>
<dbReference type="InterPro" id="IPR036291">
    <property type="entry name" value="NAD(P)-bd_dom_sf"/>
</dbReference>
<dbReference type="AlphaFoldDB" id="A0A100VKE3"/>
<reference evidence="2 3" key="1">
    <citation type="journal article" date="2016" name="Genome Announc.">
        <title>Draft Genome Sequence of Paenibacillus amylolyticus Heshi-A3, Isolated from Fermented Rice Bran in a Japanese Fermented Seafood Dish.</title>
        <authorList>
            <person name="Akuzawa S."/>
            <person name="Nagaoka J."/>
            <person name="Kanekatsu M."/>
            <person name="Kubota E."/>
            <person name="Ohtake R."/>
            <person name="Suzuki T."/>
            <person name="Kanesaki Y."/>
        </authorList>
    </citation>
    <scope>NUCLEOTIDE SEQUENCE [LARGE SCALE GENOMIC DNA]</scope>
    <source>
        <strain evidence="2 3">Heshi-A3</strain>
    </source>
</reference>
<feature type="domain" description="Saccharopine dehydrogenase NADP binding" evidence="1">
    <location>
        <begin position="14"/>
        <end position="132"/>
    </location>
</feature>
<sequence>MQVETNVKSVKDQIWVVGGYGQVGQMICAQLGKLFPGKVWAAGTRMNRAEEFSRSTGGAVLPLQLDVTRSVEPSMLRSVKLVIMCVDQNDTRFVESCAQAGTDYIDISAKYDFLAQVEELHTKMQRSKSTAILSVGLSPGVTNLLVREATMHMDQVEEADITVMLGLGEKHGKAAVEWTVDQMNATYQVMQKGKPAEVQSFGDGKSIDFGEELGNRKAYRFNFSDQHVVARTLRIPTVSTRLCLDSRWITRSMAISKRAGLFSLLRVPSIRNGTVKAFGLIPGGEPMYAVKVDAVGWENGEQVRVEQLLVGHKEADATAAVAAAVAERVYRTKSELPHGVFHIEQVLSLQDIQDALHTPLKVTIKIT</sequence>
<name>A0A100VKE3_PAEAM</name>
<dbReference type="Gene3D" id="3.40.50.720">
    <property type="entry name" value="NAD(P)-binding Rossmann-like Domain"/>
    <property type="match status" value="1"/>
</dbReference>
<dbReference type="EMBL" id="BCNV01000001">
    <property type="protein sequence ID" value="GAS81381.1"/>
    <property type="molecule type" value="Genomic_DNA"/>
</dbReference>
<dbReference type="RefSeq" id="WP_062834092.1">
    <property type="nucleotide sequence ID" value="NZ_BCNV01000001.1"/>
</dbReference>
<evidence type="ECO:0000313" key="3">
    <source>
        <dbReference type="Proteomes" id="UP000069697"/>
    </source>
</evidence>
<evidence type="ECO:0000259" key="1">
    <source>
        <dbReference type="Pfam" id="PF03435"/>
    </source>
</evidence>
<dbReference type="Proteomes" id="UP000069697">
    <property type="component" value="Unassembled WGS sequence"/>
</dbReference>